<evidence type="ECO:0000259" key="5">
    <source>
        <dbReference type="Pfam" id="PF00078"/>
    </source>
</evidence>
<dbReference type="PANTHER" id="PTHR46060:SF1">
    <property type="entry name" value="MARINER MOS1 TRANSPOSASE-LIKE PROTEIN"/>
    <property type="match status" value="1"/>
</dbReference>
<accession>A0ABY6LMH9</accession>
<sequence length="898" mass="100923">MERSLEQRYAIKFCVRLGKNATETFQRLQKALKDDCISRSQSGKWQKAFKEGREEVADEPRSGRPTTARTDENVDRVLEVLRTDRRLSIQQIADTLHMSTFVVHGIVTEDLQMRKVCAKLVPKVLTQDQKELRVLRCQELLDLIQNEPDFLNSVVNGDESWMFEYDPESKRQSWAWHTKSSPRPKKARMSKSRIKTMIIVFFDIRGIVHSREIPGSSRRRLTSPHHPGWWSTAPVVSRDSRLQPLSSPGIEDYSPCRLQGRLQPLSSPGIIDYSPCRLQGGLGKSLSSSEKAVNLAALLRGSTTEVLQFLPLEKSLDYEFLVHALTLRFGDDNLQTYHVVKLKNRRQKRDETLQELTADVGRLARLAFPDCLRHVQDLLAYQNFVDAIEDPECKQSLRMSDAKTFQEALIHTLKFEAARDATRGYQKADESQEDGDIKGAISRLQRTVEEMKKVCLSLNQPQGPIARAATDPMTKRSAGTVVNQGTLGKRKLAVHTEPRLDKRCDDVSGKIIRVSSLQGGSNELAKGLVNGVPCRMVIDSGANVTLFRVDLAQRMGSISKRIPVLNGLVLQTATGEQEKVYGTVVLKFQIGNNLFSHLGYLADIKDDCLIGLDVLRKFGFSIDFQEDVFKVAGEEIPLVGSRSSATNKVQKLLILEENGQEFGQKGLLLARTLCRSDRSNIPIRVLNLLDSAKTLGKGTEITLAEPFTNVAYCTTVETLYKSPCPSLIPGYLQDTREGLNWIQQKKLNRLLCQYEDVFATSPNDVGRTNVTQHRIDTGGATPVKQLPRRLSMTRRDEVDKLIEEIAEQDVIEPSSSPWASRVVLVKRRMAPHVSLSTLDLKSGYCQVKIHPEDREKTALTAGNGLWQFKVMPFGLCNAPATFERLMETVLQGIPLRHA</sequence>
<feature type="domain" description="Mos1 transposase HTH" evidence="6">
    <location>
        <begin position="8"/>
        <end position="52"/>
    </location>
</feature>
<dbReference type="InterPro" id="IPR036397">
    <property type="entry name" value="RNaseH_sf"/>
</dbReference>
<feature type="domain" description="Reverse transcriptase" evidence="5">
    <location>
        <begin position="828"/>
        <end position="895"/>
    </location>
</feature>
<dbReference type="SUPFAM" id="SSF50630">
    <property type="entry name" value="Acid proteases"/>
    <property type="match status" value="1"/>
</dbReference>
<dbReference type="PROSITE" id="PS00141">
    <property type="entry name" value="ASP_PROTEASE"/>
    <property type="match status" value="1"/>
</dbReference>
<name>A0ABY6LMH9_9ARAC</name>
<keyword evidence="8" id="KW-1185">Reference proteome</keyword>
<dbReference type="Gene3D" id="3.30.70.270">
    <property type="match status" value="1"/>
</dbReference>
<feature type="region of interest" description="Disordered" evidence="4">
    <location>
        <begin position="47"/>
        <end position="71"/>
    </location>
</feature>
<dbReference type="InterPro" id="IPR043502">
    <property type="entry name" value="DNA/RNA_pol_sf"/>
</dbReference>
<evidence type="ECO:0000256" key="4">
    <source>
        <dbReference type="SAM" id="MobiDB-lite"/>
    </source>
</evidence>
<dbReference type="InterPro" id="IPR021109">
    <property type="entry name" value="Peptidase_aspartic_dom_sf"/>
</dbReference>
<dbReference type="CDD" id="cd00303">
    <property type="entry name" value="retropepsin_like"/>
    <property type="match status" value="1"/>
</dbReference>
<feature type="compositionally biased region" description="Basic and acidic residues" evidence="4">
    <location>
        <begin position="48"/>
        <end position="62"/>
    </location>
</feature>
<dbReference type="SUPFAM" id="SSF56672">
    <property type="entry name" value="DNA/RNA polymerases"/>
    <property type="match status" value="1"/>
</dbReference>
<dbReference type="EMBL" id="CP092883">
    <property type="protein sequence ID" value="UYV82421.1"/>
    <property type="molecule type" value="Genomic_DNA"/>
</dbReference>
<dbReference type="InterPro" id="IPR043128">
    <property type="entry name" value="Rev_trsase/Diguanyl_cyclase"/>
</dbReference>
<reference evidence="7 8" key="1">
    <citation type="submission" date="2022-01" db="EMBL/GenBank/DDBJ databases">
        <title>A chromosomal length assembly of Cordylochernes scorpioides.</title>
        <authorList>
            <person name="Zeh D."/>
            <person name="Zeh J."/>
        </authorList>
    </citation>
    <scope>NUCLEOTIDE SEQUENCE [LARGE SCALE GENOMIC DNA]</scope>
    <source>
        <strain evidence="7">IN4F17</strain>
        <tissue evidence="7">Whole Body</tissue>
    </source>
</reference>
<keyword evidence="2" id="KW-0548">Nucleotidyltransferase</keyword>
<protein>
    <submittedName>
        <fullName evidence="7">Uncharacterized protein</fullName>
    </submittedName>
</protein>
<dbReference type="InterPro" id="IPR041426">
    <property type="entry name" value="Mos1_HTH"/>
</dbReference>
<dbReference type="Pfam" id="PF00078">
    <property type="entry name" value="RVT_1"/>
    <property type="match status" value="1"/>
</dbReference>
<dbReference type="Pfam" id="PF17906">
    <property type="entry name" value="HTH_48"/>
    <property type="match status" value="1"/>
</dbReference>
<organism evidence="7 8">
    <name type="scientific">Cordylochernes scorpioides</name>
    <dbReference type="NCBI Taxonomy" id="51811"/>
    <lineage>
        <taxon>Eukaryota</taxon>
        <taxon>Metazoa</taxon>
        <taxon>Ecdysozoa</taxon>
        <taxon>Arthropoda</taxon>
        <taxon>Chelicerata</taxon>
        <taxon>Arachnida</taxon>
        <taxon>Pseudoscorpiones</taxon>
        <taxon>Cheliferoidea</taxon>
        <taxon>Chernetidae</taxon>
        <taxon>Cordylochernes</taxon>
    </lineage>
</organism>
<evidence type="ECO:0000256" key="2">
    <source>
        <dbReference type="ARBA" id="ARBA00022695"/>
    </source>
</evidence>
<dbReference type="CDD" id="cd01647">
    <property type="entry name" value="RT_LTR"/>
    <property type="match status" value="1"/>
</dbReference>
<evidence type="ECO:0000259" key="6">
    <source>
        <dbReference type="Pfam" id="PF17906"/>
    </source>
</evidence>
<dbReference type="Gene3D" id="1.10.10.1450">
    <property type="match status" value="1"/>
</dbReference>
<dbReference type="Proteomes" id="UP001235939">
    <property type="component" value="Chromosome 21"/>
</dbReference>
<dbReference type="InterPro" id="IPR052709">
    <property type="entry name" value="Transposase-MT_Hybrid"/>
</dbReference>
<dbReference type="Gene3D" id="3.30.420.10">
    <property type="entry name" value="Ribonuclease H-like superfamily/Ribonuclease H"/>
    <property type="match status" value="1"/>
</dbReference>
<dbReference type="InterPro" id="IPR000477">
    <property type="entry name" value="RT_dom"/>
</dbReference>
<dbReference type="Gene3D" id="2.40.70.10">
    <property type="entry name" value="Acid Proteases"/>
    <property type="match status" value="1"/>
</dbReference>
<evidence type="ECO:0000256" key="3">
    <source>
        <dbReference type="ARBA" id="ARBA00022918"/>
    </source>
</evidence>
<evidence type="ECO:0000313" key="7">
    <source>
        <dbReference type="EMBL" id="UYV82421.1"/>
    </source>
</evidence>
<gene>
    <name evidence="7" type="ORF">LAZ67_21002026</name>
</gene>
<evidence type="ECO:0000256" key="1">
    <source>
        <dbReference type="ARBA" id="ARBA00022679"/>
    </source>
</evidence>
<proteinExistence type="predicted"/>
<evidence type="ECO:0000313" key="8">
    <source>
        <dbReference type="Proteomes" id="UP001235939"/>
    </source>
</evidence>
<dbReference type="InterPro" id="IPR001969">
    <property type="entry name" value="Aspartic_peptidase_AS"/>
</dbReference>
<dbReference type="Gene3D" id="3.10.10.10">
    <property type="entry name" value="HIV Type 1 Reverse Transcriptase, subunit A, domain 1"/>
    <property type="match status" value="2"/>
</dbReference>
<dbReference type="Pfam" id="PF13975">
    <property type="entry name" value="gag-asp_proteas"/>
    <property type="match status" value="1"/>
</dbReference>
<dbReference type="PANTHER" id="PTHR46060">
    <property type="entry name" value="MARINER MOS1 TRANSPOSASE-LIKE PROTEIN"/>
    <property type="match status" value="1"/>
</dbReference>
<keyword evidence="1" id="KW-0808">Transferase</keyword>
<keyword evidence="3" id="KW-0695">RNA-directed DNA polymerase</keyword>